<gene>
    <name evidence="2" type="ORF">P5G61_21775</name>
</gene>
<dbReference type="SUPFAM" id="SSF57783">
    <property type="entry name" value="Zinc beta-ribbon"/>
    <property type="match status" value="1"/>
</dbReference>
<dbReference type="Gene3D" id="3.90.580.10">
    <property type="entry name" value="Zinc finger, CHC2-type domain"/>
    <property type="match status" value="1"/>
</dbReference>
<proteinExistence type="predicted"/>
<comment type="caution">
    <text evidence="2">The sequence shown here is derived from an EMBL/GenBank/DDBJ whole genome shotgun (WGS) entry which is preliminary data.</text>
</comment>
<evidence type="ECO:0000313" key="2">
    <source>
        <dbReference type="EMBL" id="MDN4603887.1"/>
    </source>
</evidence>
<organism evidence="2 3">
    <name type="scientific">Paenibacillus vandeheii</name>
    <dbReference type="NCBI Taxonomy" id="3035917"/>
    <lineage>
        <taxon>Bacteria</taxon>
        <taxon>Bacillati</taxon>
        <taxon>Bacillota</taxon>
        <taxon>Bacilli</taxon>
        <taxon>Bacillales</taxon>
        <taxon>Paenibacillaceae</taxon>
        <taxon>Paenibacillus</taxon>
    </lineage>
</organism>
<dbReference type="EMBL" id="JAROCD010000011">
    <property type="protein sequence ID" value="MDN4603887.1"/>
    <property type="molecule type" value="Genomic_DNA"/>
</dbReference>
<dbReference type="Proteomes" id="UP001174205">
    <property type="component" value="Unassembled WGS sequence"/>
</dbReference>
<protein>
    <submittedName>
        <fullName evidence="2">CHC2 zinc finger domain-containing protein</fullName>
    </submittedName>
</protein>
<accession>A0ABT8JHE2</accession>
<reference evidence="2" key="1">
    <citation type="submission" date="2023-03" db="EMBL/GenBank/DDBJ databases">
        <title>MT1 and MT2 Draft Genomes of Novel Species.</title>
        <authorList>
            <person name="Venkateswaran K."/>
        </authorList>
    </citation>
    <scope>NUCLEOTIDE SEQUENCE</scope>
    <source>
        <strain evidence="2">F6_3S_P_1C</strain>
    </source>
</reference>
<dbReference type="Pfam" id="PF01807">
    <property type="entry name" value="Zn_ribbon_DnaG"/>
    <property type="match status" value="1"/>
</dbReference>
<evidence type="ECO:0000313" key="3">
    <source>
        <dbReference type="Proteomes" id="UP001174205"/>
    </source>
</evidence>
<dbReference type="InterPro" id="IPR036977">
    <property type="entry name" value="DNA_primase_Znf_CHC2"/>
</dbReference>
<dbReference type="InterPro" id="IPR002694">
    <property type="entry name" value="Znf_CHC2"/>
</dbReference>
<evidence type="ECO:0000259" key="1">
    <source>
        <dbReference type="Pfam" id="PF01807"/>
    </source>
</evidence>
<name>A0ABT8JHE2_9BACL</name>
<sequence length="229" mass="26371">MSTASYLPDIVDYAVSAGLQVRSNTLNKEQTEFCCPWCGDSLSKGKYKLSLNRLKGVYKCFTCAENGGILDFIQKVENRPREEILNDLRQKNGVNLAKLQKRRNKKHPAELLSATQLKLIGFLDNRTPQKKVRDKNYIKKIHDWIWAEWLQYLDSKKRDALVHLILCIENNQFQQGIEYLENLSKELDYNLVDEVLEAYGSGNQSPTWAEGVNNISRGLIDVYQSALRQ</sequence>
<dbReference type="RefSeq" id="WP_024630867.1">
    <property type="nucleotide sequence ID" value="NZ_JAROCD010000011.1"/>
</dbReference>
<keyword evidence="3" id="KW-1185">Reference proteome</keyword>
<feature type="domain" description="Zinc finger CHC2-type" evidence="1">
    <location>
        <begin position="34"/>
        <end position="98"/>
    </location>
</feature>